<dbReference type="RefSeq" id="WP_276108036.1">
    <property type="nucleotide sequence ID" value="NZ_JARJBB010000003.1"/>
</dbReference>
<dbReference type="EMBL" id="JARJBB010000003">
    <property type="protein sequence ID" value="MDF3298485.1"/>
    <property type="molecule type" value="Genomic_DNA"/>
</dbReference>
<keyword evidence="3" id="KW-0547">Nucleotide-binding</keyword>
<keyword evidence="7" id="KW-1185">Reference proteome</keyword>
<dbReference type="PROSITE" id="PS50893">
    <property type="entry name" value="ABC_TRANSPORTER_2"/>
    <property type="match status" value="1"/>
</dbReference>
<dbReference type="InterPro" id="IPR003439">
    <property type="entry name" value="ABC_transporter-like_ATP-bd"/>
</dbReference>
<dbReference type="InterPro" id="IPR003593">
    <property type="entry name" value="AAA+_ATPase"/>
</dbReference>
<evidence type="ECO:0000256" key="2">
    <source>
        <dbReference type="ARBA" id="ARBA00022448"/>
    </source>
</evidence>
<dbReference type="Gene3D" id="3.40.50.300">
    <property type="entry name" value="P-loop containing nucleotide triphosphate hydrolases"/>
    <property type="match status" value="1"/>
</dbReference>
<feature type="domain" description="ABC transporter" evidence="5">
    <location>
        <begin position="2"/>
        <end position="237"/>
    </location>
</feature>
<dbReference type="InterPro" id="IPR027417">
    <property type="entry name" value="P-loop_NTPase"/>
</dbReference>
<gene>
    <name evidence="6" type="ORF">P3H78_07535</name>
</gene>
<reference evidence="6 7" key="1">
    <citation type="submission" date="2023-03" db="EMBL/GenBank/DDBJ databases">
        <title>Draft genome sequence of Streptomyces sp. K1PA1 isolated from peat swamp forest in Thailand.</title>
        <authorList>
            <person name="Klaysubun C."/>
            <person name="Duangmal K."/>
        </authorList>
    </citation>
    <scope>NUCLEOTIDE SEQUENCE [LARGE SCALE GENOMIC DNA]</scope>
    <source>
        <strain evidence="6 7">K1PA1</strain>
    </source>
</reference>
<evidence type="ECO:0000313" key="7">
    <source>
        <dbReference type="Proteomes" id="UP001221150"/>
    </source>
</evidence>
<evidence type="ECO:0000256" key="4">
    <source>
        <dbReference type="ARBA" id="ARBA00022840"/>
    </source>
</evidence>
<evidence type="ECO:0000313" key="6">
    <source>
        <dbReference type="EMBL" id="MDF3298485.1"/>
    </source>
</evidence>
<dbReference type="Pfam" id="PF00005">
    <property type="entry name" value="ABC_tran"/>
    <property type="match status" value="1"/>
</dbReference>
<proteinExistence type="inferred from homology"/>
<dbReference type="PROSITE" id="PS00211">
    <property type="entry name" value="ABC_TRANSPORTER_1"/>
    <property type="match status" value="1"/>
</dbReference>
<evidence type="ECO:0000256" key="3">
    <source>
        <dbReference type="ARBA" id="ARBA00022741"/>
    </source>
</evidence>
<dbReference type="SUPFAM" id="SSF52540">
    <property type="entry name" value="P-loop containing nucleoside triphosphate hydrolases"/>
    <property type="match status" value="1"/>
</dbReference>
<evidence type="ECO:0000259" key="5">
    <source>
        <dbReference type="PROSITE" id="PS50893"/>
    </source>
</evidence>
<dbReference type="PANTHER" id="PTHR43117">
    <property type="entry name" value="OSMOPROTECTANT IMPORT ATP-BINDING PROTEIN OSMV"/>
    <property type="match status" value="1"/>
</dbReference>
<dbReference type="InterPro" id="IPR017871">
    <property type="entry name" value="ABC_transporter-like_CS"/>
</dbReference>
<evidence type="ECO:0000256" key="1">
    <source>
        <dbReference type="ARBA" id="ARBA00005417"/>
    </source>
</evidence>
<dbReference type="PANTHER" id="PTHR43117:SF4">
    <property type="entry name" value="OSMOPROTECTANT IMPORT ATP-BINDING PROTEIN OSMV"/>
    <property type="match status" value="1"/>
</dbReference>
<protein>
    <submittedName>
        <fullName evidence="6">ABC transporter ATP-binding protein</fullName>
    </submittedName>
</protein>
<accession>A0ABT6A1G1</accession>
<dbReference type="GO" id="GO:0005524">
    <property type="term" value="F:ATP binding"/>
    <property type="evidence" value="ECO:0007669"/>
    <property type="project" value="UniProtKB-KW"/>
</dbReference>
<comment type="caution">
    <text evidence="6">The sequence shown here is derived from an EMBL/GenBank/DDBJ whole genome shotgun (WGS) entry which is preliminary data.</text>
</comment>
<dbReference type="SMART" id="SM00382">
    <property type="entry name" value="AAA"/>
    <property type="match status" value="1"/>
</dbReference>
<keyword evidence="2" id="KW-0813">Transport</keyword>
<organism evidence="6 7">
    <name type="scientific">Streptomyces tropicalis</name>
    <dbReference type="NCBI Taxonomy" id="3034234"/>
    <lineage>
        <taxon>Bacteria</taxon>
        <taxon>Bacillati</taxon>
        <taxon>Actinomycetota</taxon>
        <taxon>Actinomycetes</taxon>
        <taxon>Kitasatosporales</taxon>
        <taxon>Streptomycetaceae</taxon>
        <taxon>Streptomyces</taxon>
    </lineage>
</organism>
<sequence length="376" mass="40070">MIRIDSVTKRYPDGTVAVDRLSLEIPDRSITVLVGPSGCGKTTTLRMINRMVEPTEGAILLDGADVRQQPVNTLRRSMGYVIQNAGLFQHRTILDNIATVPRLLGWDKRRARARAAELMERVGLDSALAKRYPYQLSGGQQQRVGVARALAADPPVLLMDEPFSAVDPVVRKGLQDELLRIQGELGKTIVFVTHDIDEAIKLGTMVAVLRTGGRLAQYAPPAELLSAPADPFVEDFLGADRGIRRLSFFTSAGLELTSEPVVDVDATAEQIAAAAAAGTPYLLVTDRDGRPLGWSEPGELTAGAVDPDRLLSPGRPFEQGRDSLRAALDGAVLSPTGWAVAVDGTGKVSGVVSQAAVGEAIRAAHAEDRTDAKVAG</sequence>
<dbReference type="Proteomes" id="UP001221150">
    <property type="component" value="Unassembled WGS sequence"/>
</dbReference>
<keyword evidence="4 6" id="KW-0067">ATP-binding</keyword>
<comment type="similarity">
    <text evidence="1">Belongs to the ABC transporter superfamily.</text>
</comment>
<name>A0ABT6A1G1_9ACTN</name>